<dbReference type="PROSITE" id="PS00059">
    <property type="entry name" value="ADH_ZINC"/>
    <property type="match status" value="1"/>
</dbReference>
<dbReference type="Gene3D" id="3.90.180.10">
    <property type="entry name" value="Medium-chain alcohol dehydrogenases, catalytic domain"/>
    <property type="match status" value="1"/>
</dbReference>
<dbReference type="OrthoDB" id="1560166at2759"/>
<organism evidence="7 8">
    <name type="scientific">Absidia repens</name>
    <dbReference type="NCBI Taxonomy" id="90262"/>
    <lineage>
        <taxon>Eukaryota</taxon>
        <taxon>Fungi</taxon>
        <taxon>Fungi incertae sedis</taxon>
        <taxon>Mucoromycota</taxon>
        <taxon>Mucoromycotina</taxon>
        <taxon>Mucoromycetes</taxon>
        <taxon>Mucorales</taxon>
        <taxon>Cunninghamellaceae</taxon>
        <taxon>Absidia</taxon>
    </lineage>
</organism>
<evidence type="ECO:0000256" key="1">
    <source>
        <dbReference type="ARBA" id="ARBA00001947"/>
    </source>
</evidence>
<sequence length="343" mass="37512">MTFEINAFVTTGVHGKFKEATRQVEELDPYEILINVLASGICHTDCRYIETEGMNLGHEPVGLVEAIGSSVKNFSKGDYVGFSYLQSSCLTCDQCCAGDDLYCENRVCYPGKGVNNGFSKNAVVDSRFSYHIPANIEPKYAGPLMCAGSTVFNGLYSSNLSPTASVGIVGIGGLGHLALQFANKWGCHVTAISTSASKKEEALSFGAHEYINSSDFGTPGFFEKAPKFDLILNTTSADLPYDDYIKLLKPKGQFLLIGVPTKSMDVNAFPFIGYELGMRGSLVGGRRAVRLMLEFAARHNIKPQVEEYPFTVKGLEDAMESCETYKARYRAVLVQDHKDDSKL</sequence>
<dbReference type="InterPro" id="IPR011032">
    <property type="entry name" value="GroES-like_sf"/>
</dbReference>
<evidence type="ECO:0000313" key="8">
    <source>
        <dbReference type="Proteomes" id="UP000193560"/>
    </source>
</evidence>
<dbReference type="AlphaFoldDB" id="A0A1X2ITH3"/>
<evidence type="ECO:0000313" key="7">
    <source>
        <dbReference type="EMBL" id="ORZ22067.1"/>
    </source>
</evidence>
<accession>A0A1X2ITH3</accession>
<protein>
    <recommendedName>
        <fullName evidence="6">Enoyl reductase (ER) domain-containing protein</fullName>
    </recommendedName>
</protein>
<dbReference type="STRING" id="90262.A0A1X2ITH3"/>
<keyword evidence="2 5" id="KW-0479">Metal-binding</keyword>
<dbReference type="SMART" id="SM00829">
    <property type="entry name" value="PKS_ER"/>
    <property type="match status" value="1"/>
</dbReference>
<dbReference type="FunFam" id="3.40.50.720:FF:000022">
    <property type="entry name" value="Cinnamyl alcohol dehydrogenase"/>
    <property type="match status" value="1"/>
</dbReference>
<gene>
    <name evidence="7" type="ORF">BCR42DRAFT_487674</name>
</gene>
<evidence type="ECO:0000256" key="5">
    <source>
        <dbReference type="RuleBase" id="RU361277"/>
    </source>
</evidence>
<feature type="domain" description="Enoyl reductase (ER)" evidence="6">
    <location>
        <begin position="12"/>
        <end position="333"/>
    </location>
</feature>
<dbReference type="SUPFAM" id="SSF50129">
    <property type="entry name" value="GroES-like"/>
    <property type="match status" value="1"/>
</dbReference>
<keyword evidence="3 5" id="KW-0862">Zinc</keyword>
<dbReference type="InterPro" id="IPR020843">
    <property type="entry name" value="ER"/>
</dbReference>
<dbReference type="Proteomes" id="UP000193560">
    <property type="component" value="Unassembled WGS sequence"/>
</dbReference>
<comment type="caution">
    <text evidence="7">The sequence shown here is derived from an EMBL/GenBank/DDBJ whole genome shotgun (WGS) entry which is preliminary data.</text>
</comment>
<dbReference type="GO" id="GO:0008270">
    <property type="term" value="F:zinc ion binding"/>
    <property type="evidence" value="ECO:0007669"/>
    <property type="project" value="InterPro"/>
</dbReference>
<dbReference type="InterPro" id="IPR002328">
    <property type="entry name" value="ADH_Zn_CS"/>
</dbReference>
<keyword evidence="4" id="KW-0560">Oxidoreductase</keyword>
<comment type="similarity">
    <text evidence="5">Belongs to the zinc-containing alcohol dehydrogenase family.</text>
</comment>
<dbReference type="CDD" id="cd05283">
    <property type="entry name" value="CAD1"/>
    <property type="match status" value="1"/>
</dbReference>
<dbReference type="EMBL" id="MCGE01000004">
    <property type="protein sequence ID" value="ORZ22067.1"/>
    <property type="molecule type" value="Genomic_DNA"/>
</dbReference>
<dbReference type="InterPro" id="IPR013149">
    <property type="entry name" value="ADH-like_C"/>
</dbReference>
<dbReference type="InterPro" id="IPR036291">
    <property type="entry name" value="NAD(P)-bd_dom_sf"/>
</dbReference>
<dbReference type="GO" id="GO:0016616">
    <property type="term" value="F:oxidoreductase activity, acting on the CH-OH group of donors, NAD or NADP as acceptor"/>
    <property type="evidence" value="ECO:0007669"/>
    <property type="project" value="InterPro"/>
</dbReference>
<dbReference type="InterPro" id="IPR013154">
    <property type="entry name" value="ADH-like_N"/>
</dbReference>
<dbReference type="Pfam" id="PF00107">
    <property type="entry name" value="ADH_zinc_N"/>
    <property type="match status" value="1"/>
</dbReference>
<dbReference type="Gene3D" id="3.40.50.720">
    <property type="entry name" value="NAD(P)-binding Rossmann-like Domain"/>
    <property type="match status" value="1"/>
</dbReference>
<evidence type="ECO:0000256" key="3">
    <source>
        <dbReference type="ARBA" id="ARBA00022833"/>
    </source>
</evidence>
<proteinExistence type="inferred from homology"/>
<dbReference type="PANTHER" id="PTHR42683">
    <property type="entry name" value="ALDEHYDE REDUCTASE"/>
    <property type="match status" value="1"/>
</dbReference>
<name>A0A1X2ITH3_9FUNG</name>
<keyword evidence="8" id="KW-1185">Reference proteome</keyword>
<evidence type="ECO:0000256" key="2">
    <source>
        <dbReference type="ARBA" id="ARBA00022723"/>
    </source>
</evidence>
<dbReference type="Pfam" id="PF08240">
    <property type="entry name" value="ADH_N"/>
    <property type="match status" value="1"/>
</dbReference>
<evidence type="ECO:0000256" key="4">
    <source>
        <dbReference type="ARBA" id="ARBA00023002"/>
    </source>
</evidence>
<evidence type="ECO:0000259" key="6">
    <source>
        <dbReference type="SMART" id="SM00829"/>
    </source>
</evidence>
<dbReference type="SUPFAM" id="SSF51735">
    <property type="entry name" value="NAD(P)-binding Rossmann-fold domains"/>
    <property type="match status" value="1"/>
</dbReference>
<comment type="cofactor">
    <cofactor evidence="1 5">
        <name>Zn(2+)</name>
        <dbReference type="ChEBI" id="CHEBI:29105"/>
    </cofactor>
</comment>
<dbReference type="InterPro" id="IPR047109">
    <property type="entry name" value="CAD-like"/>
</dbReference>
<reference evidence="7 8" key="1">
    <citation type="submission" date="2016-07" db="EMBL/GenBank/DDBJ databases">
        <title>Pervasive Adenine N6-methylation of Active Genes in Fungi.</title>
        <authorList>
            <consortium name="DOE Joint Genome Institute"/>
            <person name="Mondo S.J."/>
            <person name="Dannebaum R.O."/>
            <person name="Kuo R.C."/>
            <person name="Labutti K."/>
            <person name="Haridas S."/>
            <person name="Kuo A."/>
            <person name="Salamov A."/>
            <person name="Ahrendt S.R."/>
            <person name="Lipzen A."/>
            <person name="Sullivan W."/>
            <person name="Andreopoulos W.B."/>
            <person name="Clum A."/>
            <person name="Lindquist E."/>
            <person name="Daum C."/>
            <person name="Ramamoorthy G.K."/>
            <person name="Gryganskyi A."/>
            <person name="Culley D."/>
            <person name="Magnuson J.K."/>
            <person name="James T.Y."/>
            <person name="O'Malley M.A."/>
            <person name="Stajich J.E."/>
            <person name="Spatafora J.W."/>
            <person name="Visel A."/>
            <person name="Grigoriev I.V."/>
        </authorList>
    </citation>
    <scope>NUCLEOTIDE SEQUENCE [LARGE SCALE GENOMIC DNA]</scope>
    <source>
        <strain evidence="7 8">NRRL 1336</strain>
    </source>
</reference>